<dbReference type="PROSITE" id="PS50943">
    <property type="entry name" value="HTH_CROC1"/>
    <property type="match status" value="1"/>
</dbReference>
<protein>
    <submittedName>
        <fullName evidence="8">Helix-turn-helix domain-containing protein</fullName>
    </submittedName>
</protein>
<evidence type="ECO:0000256" key="1">
    <source>
        <dbReference type="ARBA" id="ARBA00004141"/>
    </source>
</evidence>
<dbReference type="RefSeq" id="WP_143374902.1">
    <property type="nucleotide sequence ID" value="NZ_VJVZ01000014.1"/>
</dbReference>
<dbReference type="GO" id="GO:0003700">
    <property type="term" value="F:DNA-binding transcription factor activity"/>
    <property type="evidence" value="ECO:0007669"/>
    <property type="project" value="TreeGrafter"/>
</dbReference>
<evidence type="ECO:0000256" key="4">
    <source>
        <dbReference type="ARBA" id="ARBA00023125"/>
    </source>
</evidence>
<dbReference type="GO" id="GO:0005829">
    <property type="term" value="C:cytosol"/>
    <property type="evidence" value="ECO:0007669"/>
    <property type="project" value="TreeGrafter"/>
</dbReference>
<evidence type="ECO:0000313" key="8">
    <source>
        <dbReference type="EMBL" id="TRW22165.1"/>
    </source>
</evidence>
<accession>A0A552UVE5</accession>
<dbReference type="PANTHER" id="PTHR46797:SF1">
    <property type="entry name" value="METHYLPHOSPHONATE SYNTHASE"/>
    <property type="match status" value="1"/>
</dbReference>
<dbReference type="AlphaFoldDB" id="A0A552UVE5"/>
<feature type="transmembrane region" description="Helical" evidence="6">
    <location>
        <begin position="147"/>
        <end position="168"/>
    </location>
</feature>
<keyword evidence="2 6" id="KW-0812">Transmembrane</keyword>
<dbReference type="InterPro" id="IPR010982">
    <property type="entry name" value="Lambda_DNA-bd_dom_sf"/>
</dbReference>
<organism evidence="8 9">
    <name type="scientific">Flavobacterium zepuense</name>
    <dbReference type="NCBI Taxonomy" id="2593302"/>
    <lineage>
        <taxon>Bacteria</taxon>
        <taxon>Pseudomonadati</taxon>
        <taxon>Bacteroidota</taxon>
        <taxon>Flavobacteriia</taxon>
        <taxon>Flavobacteriales</taxon>
        <taxon>Flavobacteriaceae</taxon>
        <taxon>Flavobacterium</taxon>
    </lineage>
</organism>
<feature type="transmembrane region" description="Helical" evidence="6">
    <location>
        <begin position="73"/>
        <end position="100"/>
    </location>
</feature>
<gene>
    <name evidence="8" type="ORF">FMM05_18425</name>
</gene>
<feature type="transmembrane region" description="Helical" evidence="6">
    <location>
        <begin position="116"/>
        <end position="135"/>
    </location>
</feature>
<evidence type="ECO:0000256" key="6">
    <source>
        <dbReference type="SAM" id="Phobius"/>
    </source>
</evidence>
<evidence type="ECO:0000256" key="3">
    <source>
        <dbReference type="ARBA" id="ARBA00022989"/>
    </source>
</evidence>
<evidence type="ECO:0000313" key="9">
    <source>
        <dbReference type="Proteomes" id="UP000320643"/>
    </source>
</evidence>
<keyword evidence="5 6" id="KW-0472">Membrane</keyword>
<dbReference type="PANTHER" id="PTHR46797">
    <property type="entry name" value="HTH-TYPE TRANSCRIPTIONAL REGULATOR"/>
    <property type="match status" value="1"/>
</dbReference>
<sequence length="187" mass="21378">MTTIGKKISGIRKQKGLTQEELSDLSKINLRTLQRIEKDETEPRGNTLSGICTALGINIEDILDYGKIEDKSYIMYLHLSVLGGVLIPFGNIILPLILWLNKRDRIVEVHNQGSNILNFQIVWAIVTNIVFGIYVTSKILKGEFYNGFAYATIVLYAINFFYPIYVAIRIKTGTLKNFYWAPIRFVR</sequence>
<dbReference type="CDD" id="cd00093">
    <property type="entry name" value="HTH_XRE"/>
    <property type="match status" value="1"/>
</dbReference>
<keyword evidence="9" id="KW-1185">Reference proteome</keyword>
<keyword evidence="4" id="KW-0238">DNA-binding</keyword>
<dbReference type="SUPFAM" id="SSF47413">
    <property type="entry name" value="lambda repressor-like DNA-binding domains"/>
    <property type="match status" value="1"/>
</dbReference>
<proteinExistence type="predicted"/>
<comment type="subcellular location">
    <subcellularLocation>
        <location evidence="1">Membrane</location>
        <topology evidence="1">Multi-pass membrane protein</topology>
    </subcellularLocation>
</comment>
<name>A0A552UVE5_9FLAO</name>
<reference evidence="8 9" key="1">
    <citation type="submission" date="2019-07" db="EMBL/GenBank/DDBJ databases">
        <title>Flavobacterium sp. nov., isolated from glacier ice.</title>
        <authorList>
            <person name="Liu Q."/>
            <person name="Xin Y.-H."/>
        </authorList>
    </citation>
    <scope>NUCLEOTIDE SEQUENCE [LARGE SCALE GENOMIC DNA]</scope>
    <source>
        <strain evidence="8 9">ZT4R6</strain>
    </source>
</reference>
<dbReference type="SMART" id="SM00530">
    <property type="entry name" value="HTH_XRE"/>
    <property type="match status" value="1"/>
</dbReference>
<evidence type="ECO:0000256" key="2">
    <source>
        <dbReference type="ARBA" id="ARBA00022692"/>
    </source>
</evidence>
<feature type="domain" description="HTH cro/C1-type" evidence="7">
    <location>
        <begin position="8"/>
        <end position="62"/>
    </location>
</feature>
<evidence type="ECO:0000256" key="5">
    <source>
        <dbReference type="ARBA" id="ARBA00023136"/>
    </source>
</evidence>
<dbReference type="GO" id="GO:0003677">
    <property type="term" value="F:DNA binding"/>
    <property type="evidence" value="ECO:0007669"/>
    <property type="project" value="UniProtKB-KW"/>
</dbReference>
<dbReference type="Gene3D" id="1.10.260.40">
    <property type="entry name" value="lambda repressor-like DNA-binding domains"/>
    <property type="match status" value="1"/>
</dbReference>
<dbReference type="OrthoDB" id="1357763at2"/>
<evidence type="ECO:0000259" key="7">
    <source>
        <dbReference type="PROSITE" id="PS50943"/>
    </source>
</evidence>
<dbReference type="InterPro" id="IPR019109">
    <property type="entry name" value="MamF_MmsF"/>
</dbReference>
<comment type="caution">
    <text evidence="8">The sequence shown here is derived from an EMBL/GenBank/DDBJ whole genome shotgun (WGS) entry which is preliminary data.</text>
</comment>
<dbReference type="InterPro" id="IPR050807">
    <property type="entry name" value="TransReg_Diox_bact_type"/>
</dbReference>
<keyword evidence="3 6" id="KW-1133">Transmembrane helix</keyword>
<dbReference type="Pfam" id="PF09685">
    <property type="entry name" value="MamF_MmsF"/>
    <property type="match status" value="1"/>
</dbReference>
<dbReference type="EMBL" id="VJVZ01000014">
    <property type="protein sequence ID" value="TRW22165.1"/>
    <property type="molecule type" value="Genomic_DNA"/>
</dbReference>
<dbReference type="Pfam" id="PF01381">
    <property type="entry name" value="HTH_3"/>
    <property type="match status" value="1"/>
</dbReference>
<dbReference type="Proteomes" id="UP000320643">
    <property type="component" value="Unassembled WGS sequence"/>
</dbReference>
<dbReference type="InterPro" id="IPR001387">
    <property type="entry name" value="Cro/C1-type_HTH"/>
</dbReference>